<keyword evidence="8" id="KW-1185">Reference proteome</keyword>
<keyword evidence="5" id="KW-0460">Magnesium</keyword>
<dbReference type="SUPFAM" id="SSF88723">
    <property type="entry name" value="PIN domain-like"/>
    <property type="match status" value="1"/>
</dbReference>
<evidence type="ECO:0000256" key="1">
    <source>
        <dbReference type="ARBA" id="ARBA00022649"/>
    </source>
</evidence>
<keyword evidence="1 5" id="KW-1277">Toxin-antitoxin system</keyword>
<reference evidence="7 8" key="2">
    <citation type="journal article" date="2016" name="Environ. Microbiol. Rep.">
        <title>Metagenomic evidence for the presence of phototrophic Gemmatimonadetes bacteria in diverse environments.</title>
        <authorList>
            <person name="Zeng Y."/>
            <person name="Baumbach J."/>
            <person name="Barbosa E.G."/>
            <person name="Azevedo V."/>
            <person name="Zhang C."/>
            <person name="Koblizek M."/>
        </authorList>
    </citation>
    <scope>NUCLEOTIDE SEQUENCE [LARGE SCALE GENOMIC DNA]</scope>
    <source>
        <strain evidence="7 8">AP64</strain>
    </source>
</reference>
<feature type="domain" description="PIN" evidence="6">
    <location>
        <begin position="7"/>
        <end position="125"/>
    </location>
</feature>
<evidence type="ECO:0000259" key="6">
    <source>
        <dbReference type="Pfam" id="PF01850"/>
    </source>
</evidence>
<dbReference type="CDD" id="cd09871">
    <property type="entry name" value="PIN_MtVapC28-VapC30-like"/>
    <property type="match status" value="1"/>
</dbReference>
<dbReference type="EC" id="3.1.-.-" evidence="5"/>
<dbReference type="HAMAP" id="MF_00265">
    <property type="entry name" value="VapC_Nob1"/>
    <property type="match status" value="1"/>
</dbReference>
<organism evidence="7 8">
    <name type="scientific">Gemmatimonas phototrophica</name>
    <dbReference type="NCBI Taxonomy" id="1379270"/>
    <lineage>
        <taxon>Bacteria</taxon>
        <taxon>Pseudomonadati</taxon>
        <taxon>Gemmatimonadota</taxon>
        <taxon>Gemmatimonadia</taxon>
        <taxon>Gemmatimonadales</taxon>
        <taxon>Gemmatimonadaceae</taxon>
        <taxon>Gemmatimonas</taxon>
    </lineage>
</organism>
<evidence type="ECO:0000256" key="4">
    <source>
        <dbReference type="ARBA" id="ARBA00022801"/>
    </source>
</evidence>
<protein>
    <recommendedName>
        <fullName evidence="5">Ribonuclease VapC</fullName>
        <shortName evidence="5">RNase VapC</shortName>
        <ecNumber evidence="5">3.1.-.-</ecNumber>
    </recommendedName>
    <alternativeName>
        <fullName evidence="5">Toxin VapC</fullName>
    </alternativeName>
</protein>
<reference evidence="7 8" key="1">
    <citation type="journal article" date="2014" name="Proc. Natl. Acad. Sci. U.S.A.">
        <title>Functional type 2 photosynthetic reaction centers found in the rare bacterial phylum Gemmatimonadetes.</title>
        <authorList>
            <person name="Zeng Y."/>
            <person name="Feng F."/>
            <person name="Medova H."/>
            <person name="Dean J."/>
            <person name="Koblizek M."/>
        </authorList>
    </citation>
    <scope>NUCLEOTIDE SEQUENCE [LARGE SCALE GENOMIC DNA]</scope>
    <source>
        <strain evidence="7 8">AP64</strain>
    </source>
</reference>
<dbReference type="InterPro" id="IPR022907">
    <property type="entry name" value="VapC_family"/>
</dbReference>
<evidence type="ECO:0000256" key="5">
    <source>
        <dbReference type="HAMAP-Rule" id="MF_00265"/>
    </source>
</evidence>
<keyword evidence="4 5" id="KW-0378">Hydrolase</keyword>
<keyword evidence="2 5" id="KW-0540">Nuclease</keyword>
<dbReference type="OrthoDB" id="32625at2"/>
<dbReference type="AlphaFoldDB" id="A0A143BL04"/>
<name>A0A143BL04_9BACT</name>
<dbReference type="InterPro" id="IPR029060">
    <property type="entry name" value="PIN-like_dom_sf"/>
</dbReference>
<keyword evidence="3 5" id="KW-0479">Metal-binding</keyword>
<evidence type="ECO:0000313" key="8">
    <source>
        <dbReference type="Proteomes" id="UP000076404"/>
    </source>
</evidence>
<dbReference type="eggNOG" id="COG3742">
    <property type="taxonomic scope" value="Bacteria"/>
</dbReference>
<evidence type="ECO:0000313" key="7">
    <source>
        <dbReference type="EMBL" id="AMW05190.1"/>
    </source>
</evidence>
<evidence type="ECO:0000256" key="2">
    <source>
        <dbReference type="ARBA" id="ARBA00022722"/>
    </source>
</evidence>
<dbReference type="RefSeq" id="WP_026849724.1">
    <property type="nucleotide sequence ID" value="NZ_CP011454.1"/>
</dbReference>
<proteinExistence type="inferred from homology"/>
<feature type="binding site" evidence="5">
    <location>
        <position position="99"/>
    </location>
    <ligand>
        <name>Mg(2+)</name>
        <dbReference type="ChEBI" id="CHEBI:18420"/>
    </ligand>
</feature>
<dbReference type="Pfam" id="PF01850">
    <property type="entry name" value="PIN"/>
    <property type="match status" value="1"/>
</dbReference>
<evidence type="ECO:0000256" key="3">
    <source>
        <dbReference type="ARBA" id="ARBA00022723"/>
    </source>
</evidence>
<sequence>MILTLSALQALWQNSPDASRLHTAIMRSPVRAVSSATVVEAAMALLAERMGGSDLELDALLRELDAVVVPVSETQSHRAREAARTYGPGRHVASLTLGDCLAYALAVELGEPLLAVGTDGLARTDIERVSF</sequence>
<dbReference type="KEGG" id="gph:GEMMAAP_10925"/>
<dbReference type="GO" id="GO:0090729">
    <property type="term" value="F:toxin activity"/>
    <property type="evidence" value="ECO:0007669"/>
    <property type="project" value="UniProtKB-KW"/>
</dbReference>
<dbReference type="EMBL" id="CP011454">
    <property type="protein sequence ID" value="AMW05190.1"/>
    <property type="molecule type" value="Genomic_DNA"/>
</dbReference>
<gene>
    <name evidence="5" type="primary">vapC</name>
    <name evidence="7" type="ORF">GEMMAAP_10925</name>
</gene>
<dbReference type="Proteomes" id="UP000076404">
    <property type="component" value="Chromosome"/>
</dbReference>
<dbReference type="GO" id="GO:0016787">
    <property type="term" value="F:hydrolase activity"/>
    <property type="evidence" value="ECO:0007669"/>
    <property type="project" value="UniProtKB-KW"/>
</dbReference>
<dbReference type="InterPro" id="IPR002716">
    <property type="entry name" value="PIN_dom"/>
</dbReference>
<accession>A0A143BL04</accession>
<comment type="function">
    <text evidence="5">Toxic component of a toxin-antitoxin (TA) system. An RNase.</text>
</comment>
<dbReference type="GO" id="GO:0004540">
    <property type="term" value="F:RNA nuclease activity"/>
    <property type="evidence" value="ECO:0007669"/>
    <property type="project" value="InterPro"/>
</dbReference>
<dbReference type="GO" id="GO:0000287">
    <property type="term" value="F:magnesium ion binding"/>
    <property type="evidence" value="ECO:0007669"/>
    <property type="project" value="UniProtKB-UniRule"/>
</dbReference>
<comment type="cofactor">
    <cofactor evidence="5">
        <name>Mg(2+)</name>
        <dbReference type="ChEBI" id="CHEBI:18420"/>
    </cofactor>
</comment>
<comment type="similarity">
    <text evidence="5">Belongs to the PINc/VapC protein family.</text>
</comment>
<keyword evidence="5" id="KW-0800">Toxin</keyword>
<dbReference type="STRING" id="1379270.GEMMAAP_10925"/>
<dbReference type="Gene3D" id="3.40.50.1010">
    <property type="entry name" value="5'-nuclease"/>
    <property type="match status" value="1"/>
</dbReference>
<comment type="caution">
    <text evidence="5">Lacks conserved residue(s) required for the propagation of feature annotation.</text>
</comment>